<evidence type="ECO:0000313" key="1">
    <source>
        <dbReference type="EMBL" id="QOZ71107.1"/>
    </source>
</evidence>
<accession>A0AAE7TJ66</accession>
<evidence type="ECO:0000313" key="2">
    <source>
        <dbReference type="Proteomes" id="UP000594015"/>
    </source>
</evidence>
<dbReference type="KEGG" id="barh:WN72_35965"/>
<dbReference type="AlphaFoldDB" id="A0AAE7TJ66"/>
<proteinExistence type="predicted"/>
<name>A0AAE7TJ66_9BRAD</name>
<organism evidence="1 2">
    <name type="scientific">Bradyrhizobium arachidis</name>
    <dbReference type="NCBI Taxonomy" id="858423"/>
    <lineage>
        <taxon>Bacteria</taxon>
        <taxon>Pseudomonadati</taxon>
        <taxon>Pseudomonadota</taxon>
        <taxon>Alphaproteobacteria</taxon>
        <taxon>Hyphomicrobiales</taxon>
        <taxon>Nitrobacteraceae</taxon>
        <taxon>Bradyrhizobium</taxon>
    </lineage>
</organism>
<gene>
    <name evidence="1" type="ORF">WN72_35965</name>
</gene>
<sequence>MAGLLVLFVEGDPAFRFLTVEEATANDSLSVKLWELRVWRAYCEPETSTYIKGLVLCRLLCWIRHESPQSRAN</sequence>
<reference evidence="1 2" key="1">
    <citation type="submission" date="2018-06" db="EMBL/GenBank/DDBJ databases">
        <title>Comparative genomics of Bradyrhizobium nodulating Arachidis hypogaea.</title>
        <authorList>
            <person name="Li Y."/>
        </authorList>
    </citation>
    <scope>NUCLEOTIDE SEQUENCE [LARGE SCALE GENOMIC DNA]</scope>
    <source>
        <strain evidence="1 2">CCBAU 051107</strain>
    </source>
</reference>
<dbReference type="EMBL" id="CP030050">
    <property type="protein sequence ID" value="QOZ71107.1"/>
    <property type="molecule type" value="Genomic_DNA"/>
</dbReference>
<dbReference type="Proteomes" id="UP000594015">
    <property type="component" value="Chromosome"/>
</dbReference>
<protein>
    <submittedName>
        <fullName evidence="1">Uncharacterized protein</fullName>
    </submittedName>
</protein>